<proteinExistence type="predicted"/>
<sequence>MFGYVSEFKEYYLKLLELTKEYQPHLGGASAHFHYQDSDHTQLKELKERYELEEIAGDVSEVNQVLNLTNWVNKRLTHGSMSHHEINHSLHILELAEQESLSANCYVIATVLNEVLLSMGFKTKRVQCMPYDAHDLDSHVVNLVYLSEQKRWIYVDASWDKFVTDESGHILDLKSFRERLAKNKTVLVNGQDTETDESTFYITYMSKNLFWFLCPAVSEFNSDAVTSTQTYYALYPNYYNALSKLQSNRKVMVPLYIQKNFGSDAGDNK</sequence>
<protein>
    <recommendedName>
        <fullName evidence="1">Transglutaminase-like domain-containing protein</fullName>
    </recommendedName>
</protein>
<dbReference type="RefSeq" id="WP_343129477.1">
    <property type="nucleotide sequence ID" value="NZ_JBCITK010000001.1"/>
</dbReference>
<accession>A0ABU9VEM7</accession>
<comment type="caution">
    <text evidence="2">The sequence shown here is derived from an EMBL/GenBank/DDBJ whole genome shotgun (WGS) entry which is preliminary data.</text>
</comment>
<dbReference type="EMBL" id="JBCITK010000001">
    <property type="protein sequence ID" value="MEN0642346.1"/>
    <property type="molecule type" value="Genomic_DNA"/>
</dbReference>
<dbReference type="Gene3D" id="3.10.620.30">
    <property type="match status" value="1"/>
</dbReference>
<dbReference type="InterPro" id="IPR002931">
    <property type="entry name" value="Transglutaminase-like"/>
</dbReference>
<gene>
    <name evidence="2" type="ORF">MKY91_04110</name>
</gene>
<evidence type="ECO:0000259" key="1">
    <source>
        <dbReference type="Pfam" id="PF01841"/>
    </source>
</evidence>
<dbReference type="Pfam" id="PF01841">
    <property type="entry name" value="Transglut_core"/>
    <property type="match status" value="1"/>
</dbReference>
<name>A0ABU9VEM7_9BACI</name>
<feature type="domain" description="Transglutaminase-like" evidence="1">
    <location>
        <begin position="56"/>
        <end position="157"/>
    </location>
</feature>
<keyword evidence="3" id="KW-1185">Reference proteome</keyword>
<evidence type="ECO:0000313" key="3">
    <source>
        <dbReference type="Proteomes" id="UP001418796"/>
    </source>
</evidence>
<dbReference type="Proteomes" id="UP001418796">
    <property type="component" value="Unassembled WGS sequence"/>
</dbReference>
<dbReference type="InterPro" id="IPR038765">
    <property type="entry name" value="Papain-like_cys_pep_sf"/>
</dbReference>
<organism evidence="2 3">
    <name type="scientific">Alkalicoccobacillus gibsonii</name>
    <dbReference type="NCBI Taxonomy" id="79881"/>
    <lineage>
        <taxon>Bacteria</taxon>
        <taxon>Bacillati</taxon>
        <taxon>Bacillota</taxon>
        <taxon>Bacilli</taxon>
        <taxon>Bacillales</taxon>
        <taxon>Bacillaceae</taxon>
        <taxon>Alkalicoccobacillus</taxon>
    </lineage>
</organism>
<evidence type="ECO:0000313" key="2">
    <source>
        <dbReference type="EMBL" id="MEN0642346.1"/>
    </source>
</evidence>
<reference evidence="2 3" key="1">
    <citation type="submission" date="2024-03" db="EMBL/GenBank/DDBJ databases">
        <title>Bacilli Hybrid Assemblies.</title>
        <authorList>
            <person name="Kovac J."/>
        </authorList>
    </citation>
    <scope>NUCLEOTIDE SEQUENCE [LARGE SCALE GENOMIC DNA]</scope>
    <source>
        <strain evidence="2 3">FSL R7-0666</strain>
    </source>
</reference>
<dbReference type="SUPFAM" id="SSF54001">
    <property type="entry name" value="Cysteine proteinases"/>
    <property type="match status" value="1"/>
</dbReference>